<organism evidence="1 2">
    <name type="scientific">Araneus ventricosus</name>
    <name type="common">Orbweaver spider</name>
    <name type="synonym">Epeira ventricosa</name>
    <dbReference type="NCBI Taxonomy" id="182803"/>
    <lineage>
        <taxon>Eukaryota</taxon>
        <taxon>Metazoa</taxon>
        <taxon>Ecdysozoa</taxon>
        <taxon>Arthropoda</taxon>
        <taxon>Chelicerata</taxon>
        <taxon>Arachnida</taxon>
        <taxon>Araneae</taxon>
        <taxon>Araneomorphae</taxon>
        <taxon>Entelegynae</taxon>
        <taxon>Araneoidea</taxon>
        <taxon>Araneidae</taxon>
        <taxon>Araneus</taxon>
    </lineage>
</organism>
<dbReference type="Proteomes" id="UP000499080">
    <property type="component" value="Unassembled WGS sequence"/>
</dbReference>
<accession>A0A4Y2JJK6</accession>
<protein>
    <submittedName>
        <fullName evidence="1">Uncharacterized protein</fullName>
    </submittedName>
</protein>
<sequence>MSPTGVSACREMLPLPGKNQGCPMNSEPNDPYLPTLAQMEKSYGISLSALEERVSGFGTCPVVNCMYLMRGNLCINVLEVLIIKMINLNH</sequence>
<proteinExistence type="predicted"/>
<keyword evidence="2" id="KW-1185">Reference proteome</keyword>
<comment type="caution">
    <text evidence="1">The sequence shown here is derived from an EMBL/GenBank/DDBJ whole genome shotgun (WGS) entry which is preliminary data.</text>
</comment>
<name>A0A4Y2JJK6_ARAVE</name>
<evidence type="ECO:0000313" key="1">
    <source>
        <dbReference type="EMBL" id="GBM90085.1"/>
    </source>
</evidence>
<dbReference type="EMBL" id="BGPR01003595">
    <property type="protein sequence ID" value="GBM90085.1"/>
    <property type="molecule type" value="Genomic_DNA"/>
</dbReference>
<reference evidence="1 2" key="1">
    <citation type="journal article" date="2019" name="Sci. Rep.">
        <title>Orb-weaving spider Araneus ventricosus genome elucidates the spidroin gene catalogue.</title>
        <authorList>
            <person name="Kono N."/>
            <person name="Nakamura H."/>
            <person name="Ohtoshi R."/>
            <person name="Moran D.A.P."/>
            <person name="Shinohara A."/>
            <person name="Yoshida Y."/>
            <person name="Fujiwara M."/>
            <person name="Mori M."/>
            <person name="Tomita M."/>
            <person name="Arakawa K."/>
        </authorList>
    </citation>
    <scope>NUCLEOTIDE SEQUENCE [LARGE SCALE GENOMIC DNA]</scope>
</reference>
<gene>
    <name evidence="1" type="ORF">AVEN_220368_1</name>
</gene>
<evidence type="ECO:0000313" key="2">
    <source>
        <dbReference type="Proteomes" id="UP000499080"/>
    </source>
</evidence>
<dbReference type="AlphaFoldDB" id="A0A4Y2JJK6"/>